<accession>A0ABV7JMQ2</accession>
<dbReference type="Proteomes" id="UP001595526">
    <property type="component" value="Unassembled WGS sequence"/>
</dbReference>
<dbReference type="Pfam" id="PF00370">
    <property type="entry name" value="FGGY_N"/>
    <property type="match status" value="1"/>
</dbReference>
<dbReference type="InterPro" id="IPR043129">
    <property type="entry name" value="ATPase_NBD"/>
</dbReference>
<feature type="domain" description="Carbohydrate kinase FGGY N-terminal" evidence="4">
    <location>
        <begin position="6"/>
        <end position="243"/>
    </location>
</feature>
<reference evidence="7" key="1">
    <citation type="journal article" date="2019" name="Int. J. Syst. Evol. Microbiol.">
        <title>The Global Catalogue of Microorganisms (GCM) 10K type strain sequencing project: providing services to taxonomists for standard genome sequencing and annotation.</title>
        <authorList>
            <consortium name="The Broad Institute Genomics Platform"/>
            <consortium name="The Broad Institute Genome Sequencing Center for Infectious Disease"/>
            <person name="Wu L."/>
            <person name="Ma J."/>
        </authorList>
    </citation>
    <scope>NUCLEOTIDE SEQUENCE [LARGE SCALE GENOMIC DNA]</scope>
    <source>
        <strain evidence="7">KCTC 52416</strain>
    </source>
</reference>
<keyword evidence="7" id="KW-1185">Reference proteome</keyword>
<keyword evidence="2 6" id="KW-0808">Transferase</keyword>
<dbReference type="InterPro" id="IPR000577">
    <property type="entry name" value="Carb_kinase_FGGY"/>
</dbReference>
<dbReference type="PIRSF" id="PIRSF000538">
    <property type="entry name" value="GlpK"/>
    <property type="match status" value="1"/>
</dbReference>
<dbReference type="PANTHER" id="PTHR43095">
    <property type="entry name" value="SUGAR KINASE"/>
    <property type="match status" value="1"/>
</dbReference>
<dbReference type="CDD" id="cd07783">
    <property type="entry name" value="ASKHA_NBD_FGGY_SePSK_AtXK1-like"/>
    <property type="match status" value="1"/>
</dbReference>
<evidence type="ECO:0000256" key="2">
    <source>
        <dbReference type="ARBA" id="ARBA00022679"/>
    </source>
</evidence>
<evidence type="ECO:0000313" key="6">
    <source>
        <dbReference type="EMBL" id="MFC3198367.1"/>
    </source>
</evidence>
<proteinExistence type="inferred from homology"/>
<dbReference type="Pfam" id="PF02782">
    <property type="entry name" value="FGGY_C"/>
    <property type="match status" value="1"/>
</dbReference>
<dbReference type="InterPro" id="IPR018484">
    <property type="entry name" value="FGGY_N"/>
</dbReference>
<evidence type="ECO:0000313" key="7">
    <source>
        <dbReference type="Proteomes" id="UP001595526"/>
    </source>
</evidence>
<evidence type="ECO:0000256" key="3">
    <source>
        <dbReference type="ARBA" id="ARBA00022777"/>
    </source>
</evidence>
<organism evidence="6 7">
    <name type="scientific">Parapedobacter deserti</name>
    <dbReference type="NCBI Taxonomy" id="1912957"/>
    <lineage>
        <taxon>Bacteria</taxon>
        <taxon>Pseudomonadati</taxon>
        <taxon>Bacteroidota</taxon>
        <taxon>Sphingobacteriia</taxon>
        <taxon>Sphingobacteriales</taxon>
        <taxon>Sphingobacteriaceae</taxon>
        <taxon>Parapedobacter</taxon>
    </lineage>
</organism>
<gene>
    <name evidence="6" type="ORF">ACFOET_12155</name>
</gene>
<evidence type="ECO:0000256" key="1">
    <source>
        <dbReference type="ARBA" id="ARBA00009156"/>
    </source>
</evidence>
<protein>
    <submittedName>
        <fullName evidence="6">FGGY-family carbohydrate kinase</fullName>
        <ecNumber evidence="6">2.7.1.-</ecNumber>
    </submittedName>
</protein>
<feature type="domain" description="Carbohydrate kinase FGGY C-terminal" evidence="5">
    <location>
        <begin position="256"/>
        <end position="428"/>
    </location>
</feature>
<dbReference type="InterPro" id="IPR018485">
    <property type="entry name" value="FGGY_C"/>
</dbReference>
<dbReference type="RefSeq" id="WP_379022956.1">
    <property type="nucleotide sequence ID" value="NZ_JBHRTA010000037.1"/>
</dbReference>
<dbReference type="SUPFAM" id="SSF53067">
    <property type="entry name" value="Actin-like ATPase domain"/>
    <property type="match status" value="2"/>
</dbReference>
<keyword evidence="3 6" id="KW-0418">Kinase</keyword>
<comment type="caution">
    <text evidence="6">The sequence shown here is derived from an EMBL/GenBank/DDBJ whole genome shotgun (WGS) entry which is preliminary data.</text>
</comment>
<name>A0ABV7JMQ2_9SPHI</name>
<dbReference type="Gene3D" id="3.30.420.40">
    <property type="match status" value="2"/>
</dbReference>
<sequence>MQRSFIGIDVGTQGVRAALVTATGRVLGEVSRKFALTSDSRMEQSPGRWWACVVGVMDELFSGLPDRAYLDAVSAIGVDSTSGTVIPLDGANRPLHPALMYSDLRSADAGRQCRALAERFLSEGYIGFNASSGLSKMVWFVQSYPEKVPAIRKWVHAADYITGMLSGRFNVTDYTNALKSGYDLNNGAWPDYLTEHLPLKRDWFQEVVPSGTPVGPLRQELAERWGLPHVEVTVGMTDGCASQIASGAVTPGTWNSTIGTTLVIKGVTERAVIDPQGRLYSHRHPDGYWMPGGASNTGADWVATDFGTALQQLNEAAAKLLPTGLLAWPLKQQGERFPFVASAAMGFVPEGLAPAERFAACMEGVAYIERLAYELIEQLSGERVTAVYTAGGGSNSDTWLTIRASVLNRPIYKCKEASGAVGSAIGAASRTYYGSLVEAAAQMTAIEREALPQAALTETYNIHYHRFIGELKKRQYI</sequence>
<evidence type="ECO:0000259" key="5">
    <source>
        <dbReference type="Pfam" id="PF02782"/>
    </source>
</evidence>
<comment type="similarity">
    <text evidence="1">Belongs to the FGGY kinase family.</text>
</comment>
<dbReference type="GO" id="GO:0016301">
    <property type="term" value="F:kinase activity"/>
    <property type="evidence" value="ECO:0007669"/>
    <property type="project" value="UniProtKB-KW"/>
</dbReference>
<dbReference type="EMBL" id="JBHRTA010000037">
    <property type="protein sequence ID" value="MFC3198367.1"/>
    <property type="molecule type" value="Genomic_DNA"/>
</dbReference>
<dbReference type="InterPro" id="IPR050406">
    <property type="entry name" value="FGGY_Carb_Kinase"/>
</dbReference>
<evidence type="ECO:0000259" key="4">
    <source>
        <dbReference type="Pfam" id="PF00370"/>
    </source>
</evidence>
<dbReference type="EC" id="2.7.1.-" evidence="6"/>